<keyword evidence="1" id="KW-0479">Metal-binding</keyword>
<reference evidence="6 7" key="1">
    <citation type="submission" date="2013-11" db="EMBL/GenBank/DDBJ databases">
        <title>Genome sequencing of Stegodyphus mimosarum.</title>
        <authorList>
            <person name="Bechsgaard J."/>
        </authorList>
    </citation>
    <scope>NUCLEOTIDE SEQUENCE [LARGE SCALE GENOMIC DNA]</scope>
</reference>
<dbReference type="InterPro" id="IPR002893">
    <property type="entry name" value="Znf_MYND"/>
</dbReference>
<evidence type="ECO:0000313" key="6">
    <source>
        <dbReference type="EMBL" id="KFM68421.1"/>
    </source>
</evidence>
<evidence type="ECO:0000313" key="7">
    <source>
        <dbReference type="Proteomes" id="UP000054359"/>
    </source>
</evidence>
<evidence type="ECO:0000256" key="3">
    <source>
        <dbReference type="ARBA" id="ARBA00022833"/>
    </source>
</evidence>
<name>A0A087TTI2_STEMI</name>
<feature type="domain" description="MYND-type" evidence="5">
    <location>
        <begin position="133"/>
        <end position="170"/>
    </location>
</feature>
<dbReference type="AlphaFoldDB" id="A0A087TTI2"/>
<dbReference type="PANTHER" id="PTHR12298">
    <property type="entry name" value="PCDC2 PROGRAMMED CELL DEATH PROTEIN 2 -RELATED"/>
    <property type="match status" value="1"/>
</dbReference>
<keyword evidence="7" id="KW-1185">Reference proteome</keyword>
<dbReference type="Proteomes" id="UP000054359">
    <property type="component" value="Unassembled WGS sequence"/>
</dbReference>
<dbReference type="GO" id="GO:0005737">
    <property type="term" value="C:cytoplasm"/>
    <property type="evidence" value="ECO:0007669"/>
    <property type="project" value="InterPro"/>
</dbReference>
<dbReference type="GO" id="GO:0005634">
    <property type="term" value="C:nucleus"/>
    <property type="evidence" value="ECO:0007669"/>
    <property type="project" value="TreeGrafter"/>
</dbReference>
<keyword evidence="2 4" id="KW-0863">Zinc-finger</keyword>
<keyword evidence="3" id="KW-0862">Zinc</keyword>
<dbReference type="PANTHER" id="PTHR12298:SF4">
    <property type="entry name" value="PROGRAMMED CELL DEATH PROTEIN 2"/>
    <property type="match status" value="1"/>
</dbReference>
<organism evidence="6 7">
    <name type="scientific">Stegodyphus mimosarum</name>
    <name type="common">African social velvet spider</name>
    <dbReference type="NCBI Taxonomy" id="407821"/>
    <lineage>
        <taxon>Eukaryota</taxon>
        <taxon>Metazoa</taxon>
        <taxon>Ecdysozoa</taxon>
        <taxon>Arthropoda</taxon>
        <taxon>Chelicerata</taxon>
        <taxon>Arachnida</taxon>
        <taxon>Araneae</taxon>
        <taxon>Araneomorphae</taxon>
        <taxon>Entelegynae</taxon>
        <taxon>Eresoidea</taxon>
        <taxon>Eresidae</taxon>
        <taxon>Stegodyphus</taxon>
    </lineage>
</organism>
<accession>A0A087TTI2</accession>
<dbReference type="EMBL" id="KK116674">
    <property type="protein sequence ID" value="KFM68421.1"/>
    <property type="molecule type" value="Genomic_DNA"/>
</dbReference>
<evidence type="ECO:0000256" key="1">
    <source>
        <dbReference type="ARBA" id="ARBA00022723"/>
    </source>
</evidence>
<evidence type="ECO:0000256" key="2">
    <source>
        <dbReference type="ARBA" id="ARBA00022771"/>
    </source>
</evidence>
<evidence type="ECO:0000256" key="4">
    <source>
        <dbReference type="PROSITE-ProRule" id="PRU00134"/>
    </source>
</evidence>
<proteinExistence type="predicted"/>
<dbReference type="OrthoDB" id="443682at2759"/>
<sequence length="353" mass="40891">MASQSVELGFAEKRASWKLCSKNFPSKIGGKPAWLGLKDLPDPSDLLCKKCEKPLAFLLQVYAPVTEREDTFHRTIFVFMCLNGKCHQRFSNSSFAVFRNQLPRKNEFYSYDFIKPNEKSCNDPSAEQFQPICDVCGCMSAISCEKCSERNYCSEEHRKCDWEWNHKDMCGNNDGTKKCKKLKNEFLLPEFELVTEIEELPSATPEKSDEEKMREYHQFMQSSKAPRELQDVPVDDLDVLVKKKDKAFNKFQKRIKIEPEQVLRYQRRGEPLWVSSEHVPAEKDIPVCSCGAKRAFEFQVMPQLLNYLSLDSVQDSVDWGTLILYTCSESCEKGTGAYVKEFLWKQDFSDDRS</sequence>
<dbReference type="PROSITE" id="PS01360">
    <property type="entry name" value="ZF_MYND_1"/>
    <property type="match status" value="1"/>
</dbReference>
<dbReference type="STRING" id="407821.A0A087TTI2"/>
<dbReference type="Pfam" id="PF04194">
    <property type="entry name" value="PDCD2_C"/>
    <property type="match status" value="1"/>
</dbReference>
<dbReference type="OMA" id="HQVIRYS"/>
<dbReference type="InterPro" id="IPR007320">
    <property type="entry name" value="PDCD2_C"/>
</dbReference>
<dbReference type="GO" id="GO:0008270">
    <property type="term" value="F:zinc ion binding"/>
    <property type="evidence" value="ECO:0007669"/>
    <property type="project" value="UniProtKB-KW"/>
</dbReference>
<evidence type="ECO:0000259" key="5">
    <source>
        <dbReference type="PROSITE" id="PS50865"/>
    </source>
</evidence>
<protein>
    <submittedName>
        <fullName evidence="6">Programmed cell death protein 2</fullName>
    </submittedName>
</protein>
<dbReference type="PROSITE" id="PS50865">
    <property type="entry name" value="ZF_MYND_2"/>
    <property type="match status" value="1"/>
</dbReference>
<feature type="non-terminal residue" evidence="6">
    <location>
        <position position="353"/>
    </location>
</feature>
<gene>
    <name evidence="6" type="ORF">X975_19828</name>
</gene>
<dbReference type="SUPFAM" id="SSF144232">
    <property type="entry name" value="HIT/MYND zinc finger-like"/>
    <property type="match status" value="1"/>
</dbReference>